<organism evidence="2">
    <name type="scientific">Tanacetum cinerariifolium</name>
    <name type="common">Dalmatian daisy</name>
    <name type="synonym">Chrysanthemum cinerariifolium</name>
    <dbReference type="NCBI Taxonomy" id="118510"/>
    <lineage>
        <taxon>Eukaryota</taxon>
        <taxon>Viridiplantae</taxon>
        <taxon>Streptophyta</taxon>
        <taxon>Embryophyta</taxon>
        <taxon>Tracheophyta</taxon>
        <taxon>Spermatophyta</taxon>
        <taxon>Magnoliopsida</taxon>
        <taxon>eudicotyledons</taxon>
        <taxon>Gunneridae</taxon>
        <taxon>Pentapetalae</taxon>
        <taxon>asterids</taxon>
        <taxon>campanulids</taxon>
        <taxon>Asterales</taxon>
        <taxon>Asteraceae</taxon>
        <taxon>Asteroideae</taxon>
        <taxon>Anthemideae</taxon>
        <taxon>Anthemidinae</taxon>
        <taxon>Tanacetum</taxon>
    </lineage>
</organism>
<comment type="caution">
    <text evidence="2">The sequence shown here is derived from an EMBL/GenBank/DDBJ whole genome shotgun (WGS) entry which is preliminary data.</text>
</comment>
<protein>
    <submittedName>
        <fullName evidence="2">Uncharacterized protein</fullName>
    </submittedName>
</protein>
<name>A0A699VVE5_TANCI</name>
<feature type="non-terminal residue" evidence="2">
    <location>
        <position position="1"/>
    </location>
</feature>
<sequence length="80" mass="7584">GDSGGVGMASNLSISDSERKGMKSPSDLSSSPSFSSGSISGSDFVKYPGDSAIGDTVAGSGCSSAGSISSAGGKYSGYSG</sequence>
<feature type="region of interest" description="Disordered" evidence="1">
    <location>
        <begin position="1"/>
        <end position="39"/>
    </location>
</feature>
<dbReference type="AlphaFoldDB" id="A0A699VVE5"/>
<feature type="compositionally biased region" description="Low complexity" evidence="1">
    <location>
        <begin position="24"/>
        <end position="39"/>
    </location>
</feature>
<feature type="non-terminal residue" evidence="2">
    <location>
        <position position="80"/>
    </location>
</feature>
<feature type="region of interest" description="Disordered" evidence="1">
    <location>
        <begin position="58"/>
        <end position="80"/>
    </location>
</feature>
<accession>A0A699VVE5</accession>
<proteinExistence type="predicted"/>
<evidence type="ECO:0000256" key="1">
    <source>
        <dbReference type="SAM" id="MobiDB-lite"/>
    </source>
</evidence>
<evidence type="ECO:0000313" key="2">
    <source>
        <dbReference type="EMBL" id="GFD39197.1"/>
    </source>
</evidence>
<gene>
    <name evidence="2" type="ORF">Tci_911166</name>
</gene>
<dbReference type="EMBL" id="BKCJ011512741">
    <property type="protein sequence ID" value="GFD39197.1"/>
    <property type="molecule type" value="Genomic_DNA"/>
</dbReference>
<reference evidence="2" key="1">
    <citation type="journal article" date="2019" name="Sci. Rep.">
        <title>Draft genome of Tanacetum cinerariifolium, the natural source of mosquito coil.</title>
        <authorList>
            <person name="Yamashiro T."/>
            <person name="Shiraishi A."/>
            <person name="Satake H."/>
            <person name="Nakayama K."/>
        </authorList>
    </citation>
    <scope>NUCLEOTIDE SEQUENCE</scope>
</reference>